<dbReference type="AlphaFoldDB" id="A0A3D8QL64"/>
<dbReference type="EMBL" id="PDLN01000017">
    <property type="protein sequence ID" value="RDW62487.1"/>
    <property type="molecule type" value="Genomic_DNA"/>
</dbReference>
<organism evidence="1 2">
    <name type="scientific">Coleophoma crateriformis</name>
    <dbReference type="NCBI Taxonomy" id="565419"/>
    <lineage>
        <taxon>Eukaryota</taxon>
        <taxon>Fungi</taxon>
        <taxon>Dikarya</taxon>
        <taxon>Ascomycota</taxon>
        <taxon>Pezizomycotina</taxon>
        <taxon>Leotiomycetes</taxon>
        <taxon>Helotiales</taxon>
        <taxon>Dermateaceae</taxon>
        <taxon>Coleophoma</taxon>
    </lineage>
</organism>
<reference evidence="1 2" key="1">
    <citation type="journal article" date="2018" name="IMA Fungus">
        <title>IMA Genome-F 9: Draft genome sequence of Annulohypoxylon stygium, Aspergillus mulundensis, Berkeleyomyces basicola (syn. Thielaviopsis basicola), Ceratocystis smalleyi, two Cercospora beticola strains, Coleophoma cylindrospora, Fusarium fracticaudum, Phialophora cf. hyalina, and Morchella septimelata.</title>
        <authorList>
            <person name="Wingfield B.D."/>
            <person name="Bills G.F."/>
            <person name="Dong Y."/>
            <person name="Huang W."/>
            <person name="Nel W.J."/>
            <person name="Swalarsk-Parry B.S."/>
            <person name="Vaghefi N."/>
            <person name="Wilken P.M."/>
            <person name="An Z."/>
            <person name="de Beer Z.W."/>
            <person name="De Vos L."/>
            <person name="Chen L."/>
            <person name="Duong T.A."/>
            <person name="Gao Y."/>
            <person name="Hammerbacher A."/>
            <person name="Kikkert J.R."/>
            <person name="Li Y."/>
            <person name="Li H."/>
            <person name="Li K."/>
            <person name="Li Q."/>
            <person name="Liu X."/>
            <person name="Ma X."/>
            <person name="Naidoo K."/>
            <person name="Pethybridge S.J."/>
            <person name="Sun J."/>
            <person name="Steenkamp E.T."/>
            <person name="van der Nest M.A."/>
            <person name="van Wyk S."/>
            <person name="Wingfield M.J."/>
            <person name="Xiong C."/>
            <person name="Yue Q."/>
            <person name="Zhang X."/>
        </authorList>
    </citation>
    <scope>NUCLEOTIDE SEQUENCE [LARGE SCALE GENOMIC DNA]</scope>
    <source>
        <strain evidence="1 2">BP5796</strain>
    </source>
</reference>
<evidence type="ECO:0000313" key="2">
    <source>
        <dbReference type="Proteomes" id="UP000256328"/>
    </source>
</evidence>
<dbReference type="PANTHER" id="PTHR47784">
    <property type="entry name" value="STEROL UPTAKE CONTROL PROTEIN 2"/>
    <property type="match status" value="1"/>
</dbReference>
<dbReference type="GO" id="GO:0001228">
    <property type="term" value="F:DNA-binding transcription activator activity, RNA polymerase II-specific"/>
    <property type="evidence" value="ECO:0007669"/>
    <property type="project" value="TreeGrafter"/>
</dbReference>
<proteinExistence type="predicted"/>
<dbReference type="PANTHER" id="PTHR47784:SF5">
    <property type="entry name" value="STEROL UPTAKE CONTROL PROTEIN 2"/>
    <property type="match status" value="1"/>
</dbReference>
<evidence type="ECO:0008006" key="3">
    <source>
        <dbReference type="Google" id="ProtNLM"/>
    </source>
</evidence>
<sequence length="549" mass="61719">MEGKLTVPLRALCSFQASEKDCHDGHHEGSNACSSLPTAYASPIQYLNPDLSEAKEQRYHRGQSRISPWRKKAWLANPMHIPAAECHNTDGEVVPFEPHSTSSMLPAATTSPADPQPDKLLEYLPDYRVVICVTCRQYVSQFRLDQPQDVLQAKIRGFPVPLLPVLDGLQCKHEGCFHLCASAKRMRTHWTFEHGRSGRAIFDWHPVLLQTFFRGNLLRYFTNPSANCPGEPELCPFGPNINFIEQERCPNAMTLNIIPSPDKAQRFADLDEADSALLNHYIKSTSLTLATDDIPRTLWNSTALELAYQHPFLLHGILACAALHLAYCDPVHESEYAIRARSHQDGAMPMFRLTIANVNKDNCDAVFLFSHILVIYSFASERLDDHLLFVQSAESAVLPSWLYFLRSGCSMLCNVWETLDSGPVKALVQVWEIPITASEDYQMHLLDTFLEAIPPPTSEDAWSEEICQIYRESAAELGWAFSCMQVLGELLTFWDALRVWPMRYRASWGVGTLLSLLYYTPQTGIALVFQRPSNTAAIYCGVPSGPKVA</sequence>
<accession>A0A3D8QL64</accession>
<keyword evidence="2" id="KW-1185">Reference proteome</keyword>
<comment type="caution">
    <text evidence="1">The sequence shown here is derived from an EMBL/GenBank/DDBJ whole genome shotgun (WGS) entry which is preliminary data.</text>
</comment>
<gene>
    <name evidence="1" type="ORF">BP5796_10789</name>
</gene>
<dbReference type="InterPro" id="IPR021858">
    <property type="entry name" value="Fun_TF"/>
</dbReference>
<dbReference type="Pfam" id="PF12013">
    <property type="entry name" value="OrsD"/>
    <property type="match status" value="1"/>
</dbReference>
<dbReference type="OrthoDB" id="416217at2759"/>
<dbReference type="InterPro" id="IPR053157">
    <property type="entry name" value="Sterol_Uptake_Regulator"/>
</dbReference>
<protein>
    <recommendedName>
        <fullName evidence="3">C2H2-type domain-containing protein</fullName>
    </recommendedName>
</protein>
<evidence type="ECO:0000313" key="1">
    <source>
        <dbReference type="EMBL" id="RDW62487.1"/>
    </source>
</evidence>
<dbReference type="Pfam" id="PF11951">
    <property type="entry name" value="Fungal_trans_2"/>
    <property type="match status" value="1"/>
</dbReference>
<name>A0A3D8QL64_9HELO</name>
<dbReference type="InterPro" id="IPR022698">
    <property type="entry name" value="OrsD"/>
</dbReference>
<dbReference type="Proteomes" id="UP000256328">
    <property type="component" value="Unassembled WGS sequence"/>
</dbReference>